<reference evidence="1 2" key="1">
    <citation type="submission" date="2019-04" db="EMBL/GenBank/DDBJ databases">
        <title>Comparative genomics and transcriptomics to analyze fruiting body development in filamentous ascomycetes.</title>
        <authorList>
            <consortium name="DOE Joint Genome Institute"/>
            <person name="Lutkenhaus R."/>
            <person name="Traeger S."/>
            <person name="Breuer J."/>
            <person name="Kuo A."/>
            <person name="Lipzen A."/>
            <person name="Pangilinan J."/>
            <person name="Dilworth D."/>
            <person name="Sandor L."/>
            <person name="Poggeler S."/>
            <person name="Barry K."/>
            <person name="Grigoriev I.V."/>
            <person name="Nowrousian M."/>
        </authorList>
    </citation>
    <scope>NUCLEOTIDE SEQUENCE [LARGE SCALE GENOMIC DNA]</scope>
    <source>
        <strain evidence="1 2">CBS 389.68</strain>
    </source>
</reference>
<accession>A0A4S2MS69</accession>
<evidence type="ECO:0000313" key="1">
    <source>
        <dbReference type="EMBL" id="TGZ79319.1"/>
    </source>
</evidence>
<dbReference type="EMBL" id="ML220132">
    <property type="protein sequence ID" value="TGZ79319.1"/>
    <property type="molecule type" value="Genomic_DNA"/>
</dbReference>
<dbReference type="InParanoid" id="A0A4S2MS69"/>
<gene>
    <name evidence="1" type="ORF">EX30DRAFT_350282</name>
</gene>
<dbReference type="Proteomes" id="UP000298138">
    <property type="component" value="Unassembled WGS sequence"/>
</dbReference>
<organism evidence="1 2">
    <name type="scientific">Ascodesmis nigricans</name>
    <dbReference type="NCBI Taxonomy" id="341454"/>
    <lineage>
        <taxon>Eukaryota</taxon>
        <taxon>Fungi</taxon>
        <taxon>Dikarya</taxon>
        <taxon>Ascomycota</taxon>
        <taxon>Pezizomycotina</taxon>
        <taxon>Pezizomycetes</taxon>
        <taxon>Pezizales</taxon>
        <taxon>Ascodesmidaceae</taxon>
        <taxon>Ascodesmis</taxon>
    </lineage>
</organism>
<proteinExistence type="predicted"/>
<name>A0A4S2MS69_9PEZI</name>
<keyword evidence="2" id="KW-1185">Reference proteome</keyword>
<dbReference type="AlphaFoldDB" id="A0A4S2MS69"/>
<evidence type="ECO:0000313" key="2">
    <source>
        <dbReference type="Proteomes" id="UP000298138"/>
    </source>
</evidence>
<protein>
    <submittedName>
        <fullName evidence="1">Uncharacterized protein</fullName>
    </submittedName>
</protein>
<sequence length="133" mass="14494">MVIDRYRSDRGFNCIGPVYKGPGSITAVGETDARLSDEKDQKAYSDYFQSPTVTSIVFFRCAAPCYPKNPMTVDCFMQRSQEHSPGMVLDRAILHPAAQILVQLLVDLTSRPGVSHAGSKNGVACCAVVSSLY</sequence>